<sequence length="210" mass="23682">MKGPKIHYSTRELAWIEARADQPRRALHAAFVEEFSRSDVSFDNLKRLCTRKGWKTGRTGCFNKGQVPPNKGKRMPFNANSAATQFKPGHPAPNLLPLWSERIGTDGYIEMKVPRRNPHTGHATRYMHKHRYLWEETNGPVPEGYCLKALDGDKTNCDPKNWEAVPRGLLPRLNGRFGRGYDDAPADLKPTLLAIAKLEHAAREAGKDTA</sequence>
<evidence type="ECO:0000313" key="2">
    <source>
        <dbReference type="EMBL" id="SLN36928.1"/>
    </source>
</evidence>
<feature type="domain" description="HNH nuclease" evidence="1">
    <location>
        <begin position="128"/>
        <end position="167"/>
    </location>
</feature>
<dbReference type="OrthoDB" id="6638408at2"/>
<name>A0A1Y5SBN5_9RHOB</name>
<evidence type="ECO:0000259" key="1">
    <source>
        <dbReference type="Pfam" id="PF13392"/>
    </source>
</evidence>
<evidence type="ECO:0000313" key="3">
    <source>
        <dbReference type="Proteomes" id="UP000193862"/>
    </source>
</evidence>
<accession>A0A1Y5SBN5</accession>
<reference evidence="2 3" key="1">
    <citation type="submission" date="2017-03" db="EMBL/GenBank/DDBJ databases">
        <authorList>
            <person name="Afonso C.L."/>
            <person name="Miller P.J."/>
            <person name="Scott M.A."/>
            <person name="Spackman E."/>
            <person name="Goraichik I."/>
            <person name="Dimitrov K.M."/>
            <person name="Suarez D.L."/>
            <person name="Swayne D.E."/>
        </authorList>
    </citation>
    <scope>NUCLEOTIDE SEQUENCE [LARGE SCALE GENOMIC DNA]</scope>
    <source>
        <strain evidence="2 3">CECT 8620</strain>
    </source>
</reference>
<keyword evidence="3" id="KW-1185">Reference proteome</keyword>
<organism evidence="2 3">
    <name type="scientific">Aquimixticola soesokkakensis</name>
    <dbReference type="NCBI Taxonomy" id="1519096"/>
    <lineage>
        <taxon>Bacteria</taxon>
        <taxon>Pseudomonadati</taxon>
        <taxon>Pseudomonadota</taxon>
        <taxon>Alphaproteobacteria</taxon>
        <taxon>Rhodobacterales</taxon>
        <taxon>Paracoccaceae</taxon>
        <taxon>Aquimixticola</taxon>
    </lineage>
</organism>
<dbReference type="AlphaFoldDB" id="A0A1Y5SBN5"/>
<proteinExistence type="predicted"/>
<dbReference type="EMBL" id="FWFS01000004">
    <property type="protein sequence ID" value="SLN36928.1"/>
    <property type="molecule type" value="Genomic_DNA"/>
</dbReference>
<dbReference type="Proteomes" id="UP000193862">
    <property type="component" value="Unassembled WGS sequence"/>
</dbReference>
<dbReference type="InterPro" id="IPR044925">
    <property type="entry name" value="His-Me_finger_sf"/>
</dbReference>
<dbReference type="SUPFAM" id="SSF54060">
    <property type="entry name" value="His-Me finger endonucleases"/>
    <property type="match status" value="1"/>
</dbReference>
<gene>
    <name evidence="2" type="ORF">AQS8620_01330</name>
</gene>
<protein>
    <recommendedName>
        <fullName evidence="1">HNH nuclease domain-containing protein</fullName>
    </recommendedName>
</protein>
<dbReference type="InterPro" id="IPR003615">
    <property type="entry name" value="HNH_nuc"/>
</dbReference>
<dbReference type="RefSeq" id="WP_085836052.1">
    <property type="nucleotide sequence ID" value="NZ_FWFS01000004.1"/>
</dbReference>
<dbReference type="Pfam" id="PF13392">
    <property type="entry name" value="HNH_3"/>
    <property type="match status" value="1"/>
</dbReference>